<gene>
    <name evidence="2" type="ORF">D9756_005619</name>
</gene>
<evidence type="ECO:0000313" key="2">
    <source>
        <dbReference type="EMBL" id="KAF5354673.1"/>
    </source>
</evidence>
<comment type="caution">
    <text evidence="2">The sequence shown here is derived from an EMBL/GenBank/DDBJ whole genome shotgun (WGS) entry which is preliminary data.</text>
</comment>
<keyword evidence="1" id="KW-0812">Transmembrane</keyword>
<organism evidence="2 3">
    <name type="scientific">Leucocoprinus leucothites</name>
    <dbReference type="NCBI Taxonomy" id="201217"/>
    <lineage>
        <taxon>Eukaryota</taxon>
        <taxon>Fungi</taxon>
        <taxon>Dikarya</taxon>
        <taxon>Basidiomycota</taxon>
        <taxon>Agaricomycotina</taxon>
        <taxon>Agaricomycetes</taxon>
        <taxon>Agaricomycetidae</taxon>
        <taxon>Agaricales</taxon>
        <taxon>Agaricineae</taxon>
        <taxon>Agaricaceae</taxon>
        <taxon>Leucocoprinus</taxon>
    </lineage>
</organism>
<feature type="transmembrane region" description="Helical" evidence="1">
    <location>
        <begin position="16"/>
        <end position="37"/>
    </location>
</feature>
<dbReference type="EMBL" id="JAACJO010000008">
    <property type="protein sequence ID" value="KAF5354673.1"/>
    <property type="molecule type" value="Genomic_DNA"/>
</dbReference>
<dbReference type="Proteomes" id="UP000559027">
    <property type="component" value="Unassembled WGS sequence"/>
</dbReference>
<evidence type="ECO:0000313" key="3">
    <source>
        <dbReference type="Proteomes" id="UP000559027"/>
    </source>
</evidence>
<accession>A0A8H5FZT1</accession>
<protein>
    <submittedName>
        <fullName evidence="2">Uncharacterized protein</fullName>
    </submittedName>
</protein>
<evidence type="ECO:0000256" key="1">
    <source>
        <dbReference type="SAM" id="Phobius"/>
    </source>
</evidence>
<dbReference type="AlphaFoldDB" id="A0A8H5FZT1"/>
<sequence length="420" mass="49235">MLSTTIHSAIHHKKCLYAFTFFLIFYLICTETSLLGYDELSINLIKPVTSDWSSFPNETKPDRQPKILLVSAFFPLKKSKHSQEDYANWLSNFIGSITTPIYFYTTPSLAATILEKRGSHPIHINTSFISPFDVPPLQGLKDAYKHLHSLDREAFLHNPELYAVWNAKPWLLDSAVQQLGREGNEYDFAFWNDAGSFRSDHHYSKWPDPKRVEEVWQAGISRVKATGDTQVAQENLLFFPIRGTFEWLRRYWREDDGPVDAEISEGSFFGGPPETISWWSRVFYTYHDYYLGKGYFIGKDQTLINSLFLLFPSRIIGVWYSDPAARADLPYFDTGSMGSCGNTWFYYQFFMASDDERRMMREKWMTDLEERIAWPWKSWKWWLKRQECKLVRVVYMRYVLNDAFGKGWGVRKTVAVNSEH</sequence>
<keyword evidence="1" id="KW-0472">Membrane</keyword>
<keyword evidence="1" id="KW-1133">Transmembrane helix</keyword>
<reference evidence="2 3" key="1">
    <citation type="journal article" date="2020" name="ISME J.">
        <title>Uncovering the hidden diversity of litter-decomposition mechanisms in mushroom-forming fungi.</title>
        <authorList>
            <person name="Floudas D."/>
            <person name="Bentzer J."/>
            <person name="Ahren D."/>
            <person name="Johansson T."/>
            <person name="Persson P."/>
            <person name="Tunlid A."/>
        </authorList>
    </citation>
    <scope>NUCLEOTIDE SEQUENCE [LARGE SCALE GENOMIC DNA]</scope>
    <source>
        <strain evidence="2 3">CBS 146.42</strain>
    </source>
</reference>
<keyword evidence="3" id="KW-1185">Reference proteome</keyword>
<proteinExistence type="predicted"/>
<dbReference type="OrthoDB" id="411632at2759"/>
<name>A0A8H5FZT1_9AGAR</name>